<dbReference type="PANTHER" id="PTHR14038">
    <property type="entry name" value="BAT2 HLA-B-ASSOCIATED TRANSCRIPT 2"/>
    <property type="match status" value="1"/>
</dbReference>
<name>V4B3I0_LOTGI</name>
<keyword evidence="1" id="KW-0597">Phosphoprotein</keyword>
<evidence type="ECO:0000256" key="2">
    <source>
        <dbReference type="SAM" id="MobiDB-lite"/>
    </source>
</evidence>
<sequence length="150" mass="15921">MSSVAGHGSKGEKGKGKYTAININNLYKGKTTETQKTTVTRQYGLQSLGKVGSVRRMPPPANLPSLKSESSGNDPNVNLVPTGGSGVVVSHQSPMFKEEFPTLAGDDKDGKTQKEGAAEEKDVPYGPGPSLRPQSKFLACLFLSRPNNTD</sequence>
<reference evidence="4 5" key="1">
    <citation type="journal article" date="2013" name="Nature">
        <title>Insights into bilaterian evolution from three spiralian genomes.</title>
        <authorList>
            <person name="Simakov O."/>
            <person name="Marletaz F."/>
            <person name="Cho S.J."/>
            <person name="Edsinger-Gonzales E."/>
            <person name="Havlak P."/>
            <person name="Hellsten U."/>
            <person name="Kuo D.H."/>
            <person name="Larsson T."/>
            <person name="Lv J."/>
            <person name="Arendt D."/>
            <person name="Savage R."/>
            <person name="Osoegawa K."/>
            <person name="de Jong P."/>
            <person name="Grimwood J."/>
            <person name="Chapman J.A."/>
            <person name="Shapiro H."/>
            <person name="Aerts A."/>
            <person name="Otillar R.P."/>
            <person name="Terry A.Y."/>
            <person name="Boore J.L."/>
            <person name="Grigoriev I.V."/>
            <person name="Lindberg D.R."/>
            <person name="Seaver E.C."/>
            <person name="Weisblat D.A."/>
            <person name="Putnam N.H."/>
            <person name="Rokhsar D.S."/>
        </authorList>
    </citation>
    <scope>NUCLEOTIDE SEQUENCE [LARGE SCALE GENOMIC DNA]</scope>
</reference>
<protein>
    <recommendedName>
        <fullName evidence="3">BAT2 N-terminal domain-containing protein</fullName>
    </recommendedName>
</protein>
<dbReference type="PANTHER" id="PTHR14038:SF0">
    <property type="entry name" value="LP18708P"/>
    <property type="match status" value="1"/>
</dbReference>
<dbReference type="GeneID" id="20236950"/>
<dbReference type="HOGENOM" id="CLU_1742607_0_0_1"/>
<evidence type="ECO:0000256" key="1">
    <source>
        <dbReference type="ARBA" id="ARBA00022553"/>
    </source>
</evidence>
<evidence type="ECO:0000259" key="3">
    <source>
        <dbReference type="Pfam" id="PF07001"/>
    </source>
</evidence>
<feature type="domain" description="BAT2 N-terminal" evidence="3">
    <location>
        <begin position="1"/>
        <end position="86"/>
    </location>
</feature>
<feature type="compositionally biased region" description="Polar residues" evidence="2">
    <location>
        <begin position="65"/>
        <end position="76"/>
    </location>
</feature>
<proteinExistence type="predicted"/>
<dbReference type="STRING" id="225164.V4B3I0"/>
<dbReference type="AlphaFoldDB" id="V4B3I0"/>
<accession>V4B3I0</accession>
<dbReference type="InterPro" id="IPR033184">
    <property type="entry name" value="PRRC2"/>
</dbReference>
<evidence type="ECO:0000313" key="4">
    <source>
        <dbReference type="EMBL" id="ESP04908.1"/>
    </source>
</evidence>
<organism evidence="4 5">
    <name type="scientific">Lottia gigantea</name>
    <name type="common">Giant owl limpet</name>
    <dbReference type="NCBI Taxonomy" id="225164"/>
    <lineage>
        <taxon>Eukaryota</taxon>
        <taxon>Metazoa</taxon>
        <taxon>Spiralia</taxon>
        <taxon>Lophotrochozoa</taxon>
        <taxon>Mollusca</taxon>
        <taxon>Gastropoda</taxon>
        <taxon>Patellogastropoda</taxon>
        <taxon>Lottioidea</taxon>
        <taxon>Lottiidae</taxon>
        <taxon>Lottia</taxon>
    </lineage>
</organism>
<evidence type="ECO:0000313" key="5">
    <source>
        <dbReference type="Proteomes" id="UP000030746"/>
    </source>
</evidence>
<dbReference type="EMBL" id="KB199651">
    <property type="protein sequence ID" value="ESP04908.1"/>
    <property type="molecule type" value="Genomic_DNA"/>
</dbReference>
<feature type="compositionally biased region" description="Basic and acidic residues" evidence="2">
    <location>
        <begin position="96"/>
        <end position="123"/>
    </location>
</feature>
<dbReference type="InterPro" id="IPR009738">
    <property type="entry name" value="BAT2_N"/>
</dbReference>
<keyword evidence="5" id="KW-1185">Reference proteome</keyword>
<dbReference type="GO" id="GO:0030154">
    <property type="term" value="P:cell differentiation"/>
    <property type="evidence" value="ECO:0007669"/>
    <property type="project" value="TreeGrafter"/>
</dbReference>
<dbReference type="Pfam" id="PF07001">
    <property type="entry name" value="BAT2_N"/>
    <property type="match status" value="1"/>
</dbReference>
<gene>
    <name evidence="4" type="ORF">LOTGIDRAFT_156148</name>
</gene>
<feature type="region of interest" description="Disordered" evidence="2">
    <location>
        <begin position="46"/>
        <end position="133"/>
    </location>
</feature>
<dbReference type="CTD" id="20236950"/>
<dbReference type="RefSeq" id="XP_009044417.1">
    <property type="nucleotide sequence ID" value="XM_009046169.1"/>
</dbReference>
<dbReference type="KEGG" id="lgi:LOTGIDRAFT_156148"/>
<dbReference type="Proteomes" id="UP000030746">
    <property type="component" value="Unassembled WGS sequence"/>
</dbReference>
<dbReference type="OrthoDB" id="1939715at2759"/>